<dbReference type="GO" id="GO:0016705">
    <property type="term" value="F:oxidoreductase activity, acting on paired donors, with incorporation or reduction of molecular oxygen"/>
    <property type="evidence" value="ECO:0007669"/>
    <property type="project" value="InterPro"/>
</dbReference>
<keyword evidence="12" id="KW-1185">Reference proteome</keyword>
<evidence type="ECO:0000256" key="3">
    <source>
        <dbReference type="ARBA" id="ARBA00010617"/>
    </source>
</evidence>
<dbReference type="GO" id="GO:0005506">
    <property type="term" value="F:iron ion binding"/>
    <property type="evidence" value="ECO:0007669"/>
    <property type="project" value="InterPro"/>
</dbReference>
<dbReference type="EMBL" id="JARKIF010000001">
    <property type="protein sequence ID" value="KAJ7650752.1"/>
    <property type="molecule type" value="Genomic_DNA"/>
</dbReference>
<evidence type="ECO:0000313" key="11">
    <source>
        <dbReference type="EMBL" id="KAJ7650752.1"/>
    </source>
</evidence>
<evidence type="ECO:0000256" key="8">
    <source>
        <dbReference type="ARBA" id="ARBA00023033"/>
    </source>
</evidence>
<keyword evidence="6" id="KW-0560">Oxidoreductase</keyword>
<keyword evidence="5 9" id="KW-0479">Metal-binding</keyword>
<sequence>MNSSSATLLCSLLLAASTALFLRRRARKLPPLPPGPKKLPLVGNLFSLPSHSEWETYAKWSKECNSDIIHLDAAGQSIVVLCSLEAAEDLLDKRSGIYSDRARLNMFNDLVIKDDFMFAFEKYGDTWRTHRRLFYREFSPTAVDRYHDQELKEALKLLELLLDTPHEFVDHFHHVMGSLLMSIIYGIDVQRSNDPYLHTAEMAARAMSEAAVPGRYLVDLISPLKYIPDWFPGAGFKRQAAEGNRLVKEMRDVPFMHTRQAAMQGTARPCFVTEYMREGKIESVEEEIAIKQVARTAYAAGTDTITATLIAFLRTMVEHPEVQKKAQRELDSVVAAGQLPSLADEKALPYVTAVIKETMRRWPVGPIGIPHFVATDDIYRSYRIPGGSIVIANLWAMLHDESDYPDPQLFNPERFLHGGQLNPSIRDPLSIVFGFRRRVCPGRHMAWDTVWITMASILATFDISKALDADGRPIEPEQGYTSQLVCVPVPFECSIKPRSKDVEELIRSMSMS</sequence>
<accession>A0AAD7CMH7</accession>
<dbReference type="SUPFAM" id="SSF48264">
    <property type="entry name" value="Cytochrome P450"/>
    <property type="match status" value="1"/>
</dbReference>
<dbReference type="PANTHER" id="PTHR46300:SF7">
    <property type="entry name" value="P450, PUTATIVE (EUROFUNG)-RELATED"/>
    <property type="match status" value="1"/>
</dbReference>
<gene>
    <name evidence="11" type="ORF">FB45DRAFT_888717</name>
</gene>
<comment type="similarity">
    <text evidence="3">Belongs to the cytochrome P450 family.</text>
</comment>
<dbReference type="GO" id="GO:0004497">
    <property type="term" value="F:monooxygenase activity"/>
    <property type="evidence" value="ECO:0007669"/>
    <property type="project" value="UniProtKB-KW"/>
</dbReference>
<evidence type="ECO:0000313" key="12">
    <source>
        <dbReference type="Proteomes" id="UP001221142"/>
    </source>
</evidence>
<dbReference type="Proteomes" id="UP001221142">
    <property type="component" value="Unassembled WGS sequence"/>
</dbReference>
<dbReference type="CDD" id="cd11065">
    <property type="entry name" value="CYP64-like"/>
    <property type="match status" value="1"/>
</dbReference>
<evidence type="ECO:0000256" key="5">
    <source>
        <dbReference type="ARBA" id="ARBA00022723"/>
    </source>
</evidence>
<organism evidence="11 12">
    <name type="scientific">Roridomyces roridus</name>
    <dbReference type="NCBI Taxonomy" id="1738132"/>
    <lineage>
        <taxon>Eukaryota</taxon>
        <taxon>Fungi</taxon>
        <taxon>Dikarya</taxon>
        <taxon>Basidiomycota</taxon>
        <taxon>Agaricomycotina</taxon>
        <taxon>Agaricomycetes</taxon>
        <taxon>Agaricomycetidae</taxon>
        <taxon>Agaricales</taxon>
        <taxon>Marasmiineae</taxon>
        <taxon>Mycenaceae</taxon>
        <taxon>Roridomyces</taxon>
    </lineage>
</organism>
<evidence type="ECO:0000256" key="10">
    <source>
        <dbReference type="SAM" id="SignalP"/>
    </source>
</evidence>
<dbReference type="Pfam" id="PF00067">
    <property type="entry name" value="p450"/>
    <property type="match status" value="1"/>
</dbReference>
<dbReference type="Gene3D" id="1.10.630.10">
    <property type="entry name" value="Cytochrome P450"/>
    <property type="match status" value="1"/>
</dbReference>
<comment type="cofactor">
    <cofactor evidence="1 9">
        <name>heme</name>
        <dbReference type="ChEBI" id="CHEBI:30413"/>
    </cofactor>
</comment>
<protein>
    <submittedName>
        <fullName evidence="11">Cytochrome P450</fullName>
    </submittedName>
</protein>
<dbReference type="GO" id="GO:0020037">
    <property type="term" value="F:heme binding"/>
    <property type="evidence" value="ECO:0007669"/>
    <property type="project" value="InterPro"/>
</dbReference>
<dbReference type="InterPro" id="IPR050364">
    <property type="entry name" value="Cytochrome_P450_fung"/>
</dbReference>
<reference evidence="11" key="1">
    <citation type="submission" date="2023-03" db="EMBL/GenBank/DDBJ databases">
        <title>Massive genome expansion in bonnet fungi (Mycena s.s.) driven by repeated elements and novel gene families across ecological guilds.</title>
        <authorList>
            <consortium name="Lawrence Berkeley National Laboratory"/>
            <person name="Harder C.B."/>
            <person name="Miyauchi S."/>
            <person name="Viragh M."/>
            <person name="Kuo A."/>
            <person name="Thoen E."/>
            <person name="Andreopoulos B."/>
            <person name="Lu D."/>
            <person name="Skrede I."/>
            <person name="Drula E."/>
            <person name="Henrissat B."/>
            <person name="Morin E."/>
            <person name="Kohler A."/>
            <person name="Barry K."/>
            <person name="LaButti K."/>
            <person name="Morin E."/>
            <person name="Salamov A."/>
            <person name="Lipzen A."/>
            <person name="Mereny Z."/>
            <person name="Hegedus B."/>
            <person name="Baldrian P."/>
            <person name="Stursova M."/>
            <person name="Weitz H."/>
            <person name="Taylor A."/>
            <person name="Grigoriev I.V."/>
            <person name="Nagy L.G."/>
            <person name="Martin F."/>
            <person name="Kauserud H."/>
        </authorList>
    </citation>
    <scope>NUCLEOTIDE SEQUENCE</scope>
    <source>
        <strain evidence="11">9284</strain>
    </source>
</reference>
<keyword evidence="7 9" id="KW-0408">Iron</keyword>
<dbReference type="InterPro" id="IPR001128">
    <property type="entry name" value="Cyt_P450"/>
</dbReference>
<feature type="signal peptide" evidence="10">
    <location>
        <begin position="1"/>
        <end position="19"/>
    </location>
</feature>
<evidence type="ECO:0000256" key="9">
    <source>
        <dbReference type="PIRSR" id="PIRSR602401-1"/>
    </source>
</evidence>
<dbReference type="InterPro" id="IPR036396">
    <property type="entry name" value="Cyt_P450_sf"/>
</dbReference>
<evidence type="ECO:0000256" key="6">
    <source>
        <dbReference type="ARBA" id="ARBA00023002"/>
    </source>
</evidence>
<keyword evidence="4 9" id="KW-0349">Heme</keyword>
<keyword evidence="8" id="KW-0503">Monooxygenase</keyword>
<name>A0AAD7CMH7_9AGAR</name>
<evidence type="ECO:0000256" key="2">
    <source>
        <dbReference type="ARBA" id="ARBA00005179"/>
    </source>
</evidence>
<evidence type="ECO:0000256" key="1">
    <source>
        <dbReference type="ARBA" id="ARBA00001971"/>
    </source>
</evidence>
<keyword evidence="10" id="KW-0732">Signal</keyword>
<dbReference type="PANTHER" id="PTHR46300">
    <property type="entry name" value="P450, PUTATIVE (EUROFUNG)-RELATED-RELATED"/>
    <property type="match status" value="1"/>
</dbReference>
<dbReference type="AlphaFoldDB" id="A0AAD7CMH7"/>
<comment type="pathway">
    <text evidence="2">Secondary metabolite biosynthesis.</text>
</comment>
<evidence type="ECO:0000256" key="7">
    <source>
        <dbReference type="ARBA" id="ARBA00023004"/>
    </source>
</evidence>
<evidence type="ECO:0000256" key="4">
    <source>
        <dbReference type="ARBA" id="ARBA00022617"/>
    </source>
</evidence>
<feature type="binding site" description="axial binding residue" evidence="9">
    <location>
        <position position="440"/>
    </location>
    <ligand>
        <name>heme</name>
        <dbReference type="ChEBI" id="CHEBI:30413"/>
    </ligand>
    <ligandPart>
        <name>Fe</name>
        <dbReference type="ChEBI" id="CHEBI:18248"/>
    </ligandPart>
</feature>
<dbReference type="PRINTS" id="PR00463">
    <property type="entry name" value="EP450I"/>
</dbReference>
<comment type="caution">
    <text evidence="11">The sequence shown here is derived from an EMBL/GenBank/DDBJ whole genome shotgun (WGS) entry which is preliminary data.</text>
</comment>
<feature type="chain" id="PRO_5042255758" evidence="10">
    <location>
        <begin position="20"/>
        <end position="512"/>
    </location>
</feature>
<dbReference type="InterPro" id="IPR002401">
    <property type="entry name" value="Cyt_P450_E_grp-I"/>
</dbReference>
<proteinExistence type="inferred from homology"/>